<accession>A0A5A7PL96</accession>
<proteinExistence type="predicted"/>
<dbReference type="AlphaFoldDB" id="A0A5A7PL96"/>
<dbReference type="EMBL" id="BKCP01004755">
    <property type="protein sequence ID" value="GER33645.1"/>
    <property type="molecule type" value="Genomic_DNA"/>
</dbReference>
<evidence type="ECO:0000313" key="2">
    <source>
        <dbReference type="Proteomes" id="UP000325081"/>
    </source>
</evidence>
<keyword evidence="2" id="KW-1185">Reference proteome</keyword>
<evidence type="ECO:0000313" key="1">
    <source>
        <dbReference type="EMBL" id="GER33645.1"/>
    </source>
</evidence>
<protein>
    <submittedName>
        <fullName evidence="1">DWNN domain</fullName>
    </submittedName>
</protein>
<reference evidence="2" key="1">
    <citation type="journal article" date="2019" name="Curr. Biol.">
        <title>Genome Sequence of Striga asiatica Provides Insight into the Evolution of Plant Parasitism.</title>
        <authorList>
            <person name="Yoshida S."/>
            <person name="Kim S."/>
            <person name="Wafula E.K."/>
            <person name="Tanskanen J."/>
            <person name="Kim Y.M."/>
            <person name="Honaas L."/>
            <person name="Yang Z."/>
            <person name="Spallek T."/>
            <person name="Conn C.E."/>
            <person name="Ichihashi Y."/>
            <person name="Cheong K."/>
            <person name="Cui S."/>
            <person name="Der J.P."/>
            <person name="Gundlach H."/>
            <person name="Jiao Y."/>
            <person name="Hori C."/>
            <person name="Ishida J.K."/>
            <person name="Kasahara H."/>
            <person name="Kiba T."/>
            <person name="Kim M.S."/>
            <person name="Koo N."/>
            <person name="Laohavisit A."/>
            <person name="Lee Y.H."/>
            <person name="Lumba S."/>
            <person name="McCourt P."/>
            <person name="Mortimer J.C."/>
            <person name="Mutuku J.M."/>
            <person name="Nomura T."/>
            <person name="Sasaki-Sekimoto Y."/>
            <person name="Seto Y."/>
            <person name="Wang Y."/>
            <person name="Wakatake T."/>
            <person name="Sakakibara H."/>
            <person name="Demura T."/>
            <person name="Yamaguchi S."/>
            <person name="Yoneyama K."/>
            <person name="Manabe R.I."/>
            <person name="Nelson D.C."/>
            <person name="Schulman A.H."/>
            <person name="Timko M.P."/>
            <person name="dePamphilis C.W."/>
            <person name="Choi D."/>
            <person name="Shirasu K."/>
        </authorList>
    </citation>
    <scope>NUCLEOTIDE SEQUENCE [LARGE SCALE GENOMIC DNA]</scope>
    <source>
        <strain evidence="2">cv. UVA1</strain>
    </source>
</reference>
<comment type="caution">
    <text evidence="1">The sequence shown here is derived from an EMBL/GenBank/DDBJ whole genome shotgun (WGS) entry which is preliminary data.</text>
</comment>
<gene>
    <name evidence="1" type="ORF">STAS_09796</name>
</gene>
<sequence>MTDLSLENEIIPFRYGYLLPERKKRPRVRDREFGKRAEKMVLVTGDDVTRMRNFGDLGKRTRWGGGDWGRTCGGLNGVLLCVCRFMTVCLQMAIKEKINK</sequence>
<organism evidence="1 2">
    <name type="scientific">Striga asiatica</name>
    <name type="common">Asiatic witchweed</name>
    <name type="synonym">Buchnera asiatica</name>
    <dbReference type="NCBI Taxonomy" id="4170"/>
    <lineage>
        <taxon>Eukaryota</taxon>
        <taxon>Viridiplantae</taxon>
        <taxon>Streptophyta</taxon>
        <taxon>Embryophyta</taxon>
        <taxon>Tracheophyta</taxon>
        <taxon>Spermatophyta</taxon>
        <taxon>Magnoliopsida</taxon>
        <taxon>eudicotyledons</taxon>
        <taxon>Gunneridae</taxon>
        <taxon>Pentapetalae</taxon>
        <taxon>asterids</taxon>
        <taxon>lamiids</taxon>
        <taxon>Lamiales</taxon>
        <taxon>Orobanchaceae</taxon>
        <taxon>Buchnereae</taxon>
        <taxon>Striga</taxon>
    </lineage>
</organism>
<feature type="non-terminal residue" evidence="1">
    <location>
        <position position="100"/>
    </location>
</feature>
<name>A0A5A7PL96_STRAF</name>
<dbReference type="Proteomes" id="UP000325081">
    <property type="component" value="Unassembled WGS sequence"/>
</dbReference>